<dbReference type="PANTHER" id="PTHR31766:SF2">
    <property type="entry name" value="GLABROUS1 ENHANCER-BINDING PROTEIN-LIKE 2"/>
    <property type="match status" value="1"/>
</dbReference>
<evidence type="ECO:0000256" key="6">
    <source>
        <dbReference type="SAM" id="Phobius"/>
    </source>
</evidence>
<reference evidence="8" key="1">
    <citation type="submission" date="2022-07" db="EMBL/GenBank/DDBJ databases">
        <authorList>
            <person name="Macas J."/>
            <person name="Novak P."/>
            <person name="Neumann P."/>
        </authorList>
    </citation>
    <scope>NUCLEOTIDE SEQUENCE</scope>
</reference>
<feature type="domain" description="TLC" evidence="7">
    <location>
        <begin position="38"/>
        <end position="241"/>
    </location>
</feature>
<comment type="caution">
    <text evidence="8">The sequence shown here is derived from an EMBL/GenBank/DDBJ whole genome shotgun (WGS) entry which is preliminary data.</text>
</comment>
<dbReference type="AlphaFoldDB" id="A0A9P0Z921"/>
<evidence type="ECO:0000256" key="1">
    <source>
        <dbReference type="ARBA" id="ARBA00004141"/>
    </source>
</evidence>
<feature type="transmembrane region" description="Helical" evidence="6">
    <location>
        <begin position="12"/>
        <end position="31"/>
    </location>
</feature>
<feature type="transmembrane region" description="Helical" evidence="6">
    <location>
        <begin position="132"/>
        <end position="153"/>
    </location>
</feature>
<evidence type="ECO:0000313" key="8">
    <source>
        <dbReference type="EMBL" id="CAH9090578.1"/>
    </source>
</evidence>
<dbReference type="SMART" id="SM00724">
    <property type="entry name" value="TLC"/>
    <property type="match status" value="1"/>
</dbReference>
<dbReference type="InterPro" id="IPR006634">
    <property type="entry name" value="TLC-dom"/>
</dbReference>
<comment type="subcellular location">
    <subcellularLocation>
        <location evidence="1">Membrane</location>
        <topology evidence="1">Multi-pass membrane protein</topology>
    </subcellularLocation>
</comment>
<evidence type="ECO:0000256" key="4">
    <source>
        <dbReference type="ARBA" id="ARBA00023136"/>
    </source>
</evidence>
<dbReference type="OrthoDB" id="204175at2759"/>
<evidence type="ECO:0000313" key="9">
    <source>
        <dbReference type="Proteomes" id="UP001152484"/>
    </source>
</evidence>
<feature type="transmembrane region" description="Helical" evidence="6">
    <location>
        <begin position="174"/>
        <end position="191"/>
    </location>
</feature>
<dbReference type="GO" id="GO:0016020">
    <property type="term" value="C:membrane"/>
    <property type="evidence" value="ECO:0007669"/>
    <property type="project" value="UniProtKB-SubCell"/>
</dbReference>
<gene>
    <name evidence="8" type="ORF">CEURO_LOCUS11260</name>
</gene>
<feature type="transmembrane region" description="Helical" evidence="6">
    <location>
        <begin position="211"/>
        <end position="230"/>
    </location>
</feature>
<feature type="transmembrane region" description="Helical" evidence="6">
    <location>
        <begin position="43"/>
        <end position="66"/>
    </location>
</feature>
<protein>
    <recommendedName>
        <fullName evidence="7">TLC domain-containing protein</fullName>
    </recommendedName>
</protein>
<proteinExistence type="predicted"/>
<feature type="transmembrane region" description="Helical" evidence="6">
    <location>
        <begin position="107"/>
        <end position="126"/>
    </location>
</feature>
<dbReference type="Proteomes" id="UP001152484">
    <property type="component" value="Unassembled WGS sequence"/>
</dbReference>
<evidence type="ECO:0000256" key="2">
    <source>
        <dbReference type="ARBA" id="ARBA00022692"/>
    </source>
</evidence>
<keyword evidence="4 5" id="KW-0472">Membrane</keyword>
<organism evidence="8 9">
    <name type="scientific">Cuscuta europaea</name>
    <name type="common">European dodder</name>
    <dbReference type="NCBI Taxonomy" id="41803"/>
    <lineage>
        <taxon>Eukaryota</taxon>
        <taxon>Viridiplantae</taxon>
        <taxon>Streptophyta</taxon>
        <taxon>Embryophyta</taxon>
        <taxon>Tracheophyta</taxon>
        <taxon>Spermatophyta</taxon>
        <taxon>Magnoliopsida</taxon>
        <taxon>eudicotyledons</taxon>
        <taxon>Gunneridae</taxon>
        <taxon>Pentapetalae</taxon>
        <taxon>asterids</taxon>
        <taxon>lamiids</taxon>
        <taxon>Solanales</taxon>
        <taxon>Convolvulaceae</taxon>
        <taxon>Cuscuteae</taxon>
        <taxon>Cuscuta</taxon>
        <taxon>Cuscuta subgen. Cuscuta</taxon>
    </lineage>
</organism>
<evidence type="ECO:0000256" key="5">
    <source>
        <dbReference type="PROSITE-ProRule" id="PRU00205"/>
    </source>
</evidence>
<dbReference type="EMBL" id="CAMAPE010000025">
    <property type="protein sequence ID" value="CAH9090578.1"/>
    <property type="molecule type" value="Genomic_DNA"/>
</dbReference>
<name>A0A9P0Z921_CUSEU</name>
<keyword evidence="3 6" id="KW-1133">Transmembrane helix</keyword>
<sequence length="249" mass="28356">MESPSLITPIPNLLLFFTGFLLIYIIAYLFIFRNWKPKLRPEAASCAISLTHGTPAVFLAAAAVLSDPNRSFHSRNTPFQNLVLDFSVAYFLMDLFHYLIFFPTDALFIAHHLATLFVFVSCRYAVSHGAYSVLGLLLLAEVTSFCQNVWTLSGARKSDSKLAAKVYEFLSPPFYALYSVVRGFAGPLFVYRMLASFMKGEAENVIPRWMWISWFTVIIAAISVSVLWVSNRWVDLYRQKSQKLDKKYS</sequence>
<keyword evidence="2 5" id="KW-0812">Transmembrane</keyword>
<dbReference type="Pfam" id="PF03798">
    <property type="entry name" value="TRAM_LAG1_CLN8"/>
    <property type="match status" value="1"/>
</dbReference>
<accession>A0A9P0Z921</accession>
<dbReference type="InterPro" id="IPR040327">
    <property type="entry name" value="At5g14285-like"/>
</dbReference>
<dbReference type="PANTHER" id="PTHR31766">
    <property type="entry name" value="GLABROUS1 ENHANCER-BINDING PROTEIN-LIKE 2"/>
    <property type="match status" value="1"/>
</dbReference>
<evidence type="ECO:0000259" key="7">
    <source>
        <dbReference type="PROSITE" id="PS50922"/>
    </source>
</evidence>
<dbReference type="PROSITE" id="PS50922">
    <property type="entry name" value="TLC"/>
    <property type="match status" value="1"/>
</dbReference>
<evidence type="ECO:0000256" key="3">
    <source>
        <dbReference type="ARBA" id="ARBA00022989"/>
    </source>
</evidence>
<keyword evidence="9" id="KW-1185">Reference proteome</keyword>